<dbReference type="Proteomes" id="UP000824120">
    <property type="component" value="Chromosome 1"/>
</dbReference>
<dbReference type="PANTHER" id="PTHR31286">
    <property type="entry name" value="GLYCINE-RICH CELL WALL STRUCTURAL PROTEIN 1.8-LIKE"/>
    <property type="match status" value="1"/>
</dbReference>
<feature type="region of interest" description="Disordered" evidence="1">
    <location>
        <begin position="148"/>
        <end position="253"/>
    </location>
</feature>
<comment type="caution">
    <text evidence="2">The sequence shown here is derived from an EMBL/GenBank/DDBJ whole genome shotgun (WGS) entry which is preliminary data.</text>
</comment>
<reference evidence="2 3" key="1">
    <citation type="submission" date="2020-09" db="EMBL/GenBank/DDBJ databases">
        <title>De no assembly of potato wild relative species, Solanum commersonii.</title>
        <authorList>
            <person name="Cho K."/>
        </authorList>
    </citation>
    <scope>NUCLEOTIDE SEQUENCE [LARGE SCALE GENOMIC DNA]</scope>
    <source>
        <strain evidence="2">LZ3.2</strain>
        <tissue evidence="2">Leaf</tissue>
    </source>
</reference>
<dbReference type="EMBL" id="JACXVP010000001">
    <property type="protein sequence ID" value="KAG5631323.1"/>
    <property type="molecule type" value="Genomic_DNA"/>
</dbReference>
<feature type="region of interest" description="Disordered" evidence="1">
    <location>
        <begin position="32"/>
        <end position="60"/>
    </location>
</feature>
<feature type="compositionally biased region" description="Low complexity" evidence="1">
    <location>
        <begin position="219"/>
        <end position="237"/>
    </location>
</feature>
<evidence type="ECO:0000256" key="1">
    <source>
        <dbReference type="SAM" id="MobiDB-lite"/>
    </source>
</evidence>
<feature type="region of interest" description="Disordered" evidence="1">
    <location>
        <begin position="102"/>
        <end position="129"/>
    </location>
</feature>
<feature type="compositionally biased region" description="Basic and acidic residues" evidence="1">
    <location>
        <begin position="201"/>
        <end position="217"/>
    </location>
</feature>
<evidence type="ECO:0000313" key="3">
    <source>
        <dbReference type="Proteomes" id="UP000824120"/>
    </source>
</evidence>
<evidence type="ECO:0008006" key="4">
    <source>
        <dbReference type="Google" id="ProtNLM"/>
    </source>
</evidence>
<keyword evidence="3" id="KW-1185">Reference proteome</keyword>
<accession>A0A9J6B3X0</accession>
<feature type="compositionally biased region" description="Basic and acidic residues" evidence="1">
    <location>
        <begin position="176"/>
        <end position="185"/>
    </location>
</feature>
<sequence length="429" mass="48387">MEEEVHLTNISINIAQEHLQEAIQEVDELNDRTEADQQGTFSHDHVGPNGQQQDLQSREKQKLAMNLKQGDTRLSQDENDQPGNAKSTTLEVIEVESSSHFSFGIKPTSTLPSNGGEKRTCKTNNYNNEFDHGHRTVVILSSSDDQMNVSAKGQKNGMLNDPEQGWGNFQSQQQVERNHSSEKKKGQFPLSDQGGNSEPNNYHKEFPKISSNFDRHTIPNQKGQQNNPPNQSKGPSNTNENQKTKKDQSAEPTPYTVVQTLAARLRQIHATHSTSIELVPPRHNTKQGQPAMIYDMDGFMNKLVVDCKHTLIGKFSNTMPKIELIRERFILQTQLNGGGACTPNFRPEVETPIVPIWVLLSGLPWHCFKKEFITPLLESVGKVLYLDTTSIKRTRASMAKVKVQVDLTKTRPRHVWIGLDDEDLIIGRW</sequence>
<protein>
    <recommendedName>
        <fullName evidence="4">DUF4283 domain-containing protein</fullName>
    </recommendedName>
</protein>
<dbReference type="PANTHER" id="PTHR31286:SF177">
    <property type="entry name" value="ENDONUCLEASE_EXONUCLEASE_PHOSPHATASE"/>
    <property type="match status" value="1"/>
</dbReference>
<organism evidence="2 3">
    <name type="scientific">Solanum commersonii</name>
    <name type="common">Commerson's wild potato</name>
    <name type="synonym">Commerson's nightshade</name>
    <dbReference type="NCBI Taxonomy" id="4109"/>
    <lineage>
        <taxon>Eukaryota</taxon>
        <taxon>Viridiplantae</taxon>
        <taxon>Streptophyta</taxon>
        <taxon>Embryophyta</taxon>
        <taxon>Tracheophyta</taxon>
        <taxon>Spermatophyta</taxon>
        <taxon>Magnoliopsida</taxon>
        <taxon>eudicotyledons</taxon>
        <taxon>Gunneridae</taxon>
        <taxon>Pentapetalae</taxon>
        <taxon>asterids</taxon>
        <taxon>lamiids</taxon>
        <taxon>Solanales</taxon>
        <taxon>Solanaceae</taxon>
        <taxon>Solanoideae</taxon>
        <taxon>Solaneae</taxon>
        <taxon>Solanum</taxon>
    </lineage>
</organism>
<feature type="compositionally biased region" description="Polar residues" evidence="1">
    <location>
        <begin position="102"/>
        <end position="113"/>
    </location>
</feature>
<gene>
    <name evidence="2" type="ORF">H5410_003040</name>
</gene>
<dbReference type="AlphaFoldDB" id="A0A9J6B3X0"/>
<name>A0A9J6B3X0_SOLCO</name>
<dbReference type="InterPro" id="IPR040256">
    <property type="entry name" value="At4g02000-like"/>
</dbReference>
<proteinExistence type="predicted"/>
<dbReference type="OrthoDB" id="424974at2759"/>
<evidence type="ECO:0000313" key="2">
    <source>
        <dbReference type="EMBL" id="KAG5631323.1"/>
    </source>
</evidence>